<dbReference type="InterPro" id="IPR003604">
    <property type="entry name" value="Matrin/U1-like-C_Znf_C2H2"/>
</dbReference>
<feature type="region of interest" description="Disordered" evidence="5">
    <location>
        <begin position="74"/>
        <end position="123"/>
    </location>
</feature>
<evidence type="ECO:0000313" key="8">
    <source>
        <dbReference type="EMBL" id="MDE51694.1"/>
    </source>
</evidence>
<evidence type="ECO:0000256" key="1">
    <source>
        <dbReference type="ARBA" id="ARBA00022723"/>
    </source>
</evidence>
<keyword evidence="1" id="KW-0479">Metal-binding</keyword>
<dbReference type="PANTHER" id="PTHR45986:SF1">
    <property type="entry name" value="ZINC FINGER MATRIN-TYPE PROTEIN 2"/>
    <property type="match status" value="1"/>
</dbReference>
<reference evidence="8" key="1">
    <citation type="submission" date="2018-10" db="EMBL/GenBank/DDBJ databases">
        <title>Transcriptome assembly of Aceria tosichella (Wheat curl mite) Type 2.</title>
        <authorList>
            <person name="Scully E.D."/>
            <person name="Geib S.M."/>
            <person name="Palmer N.A."/>
            <person name="Gupta A.K."/>
            <person name="Sarath G."/>
            <person name="Tatineni S."/>
        </authorList>
    </citation>
    <scope>NUCLEOTIDE SEQUENCE</scope>
    <source>
        <strain evidence="8">LincolnNE</strain>
    </source>
</reference>
<sequence>MDARKERGPFYCDVCDCELKDSANYLDHINGKRHNRNKGINLKQFKDSTLEEVKEMLNKKRKEREERLINADRCLEAGMSVPGEKNYYEDEDEDNDDNDENYDEGDDDDYDDEDEDNGEQNGN</sequence>
<dbReference type="InterPro" id="IPR013087">
    <property type="entry name" value="Znf_C2H2_type"/>
</dbReference>
<dbReference type="InterPro" id="IPR036236">
    <property type="entry name" value="Znf_C2H2_sf"/>
</dbReference>
<dbReference type="EMBL" id="GGYP01006923">
    <property type="protein sequence ID" value="MDE51694.1"/>
    <property type="molecule type" value="Transcribed_RNA"/>
</dbReference>
<dbReference type="InterPro" id="IPR022755">
    <property type="entry name" value="Znf_C2H2_jaz"/>
</dbReference>
<keyword evidence="3" id="KW-0862">Zinc</keyword>
<feature type="domain" description="C2H2-type" evidence="6">
    <location>
        <begin position="12"/>
        <end position="34"/>
    </location>
</feature>
<evidence type="ECO:0000256" key="2">
    <source>
        <dbReference type="ARBA" id="ARBA00022771"/>
    </source>
</evidence>
<organism evidence="8">
    <name type="scientific">Aceria tosichella</name>
    <name type="common">wheat curl mite</name>
    <dbReference type="NCBI Taxonomy" id="561515"/>
    <lineage>
        <taxon>Eukaryota</taxon>
        <taxon>Metazoa</taxon>
        <taxon>Ecdysozoa</taxon>
        <taxon>Arthropoda</taxon>
        <taxon>Chelicerata</taxon>
        <taxon>Arachnida</taxon>
        <taxon>Acari</taxon>
        <taxon>Acariformes</taxon>
        <taxon>Trombidiformes</taxon>
        <taxon>Prostigmata</taxon>
        <taxon>Eupodina</taxon>
        <taxon>Eriophyoidea</taxon>
        <taxon>Eriophyidae</taxon>
        <taxon>Eriophyinae</taxon>
        <taxon>Aceriini</taxon>
        <taxon>Aceria</taxon>
    </lineage>
</organism>
<keyword evidence="4" id="KW-0539">Nucleus</keyword>
<dbReference type="GO" id="GO:0046540">
    <property type="term" value="C:U4/U6 x U5 tri-snRNP complex"/>
    <property type="evidence" value="ECO:0007669"/>
    <property type="project" value="TreeGrafter"/>
</dbReference>
<evidence type="ECO:0000259" key="6">
    <source>
        <dbReference type="PROSITE" id="PS00028"/>
    </source>
</evidence>
<dbReference type="PROSITE" id="PS00028">
    <property type="entry name" value="ZINC_FINGER_C2H2_1"/>
    <property type="match status" value="1"/>
</dbReference>
<keyword evidence="2" id="KW-0863">Zinc-finger</keyword>
<evidence type="ECO:0000256" key="4">
    <source>
        <dbReference type="ARBA" id="ARBA00023242"/>
    </source>
</evidence>
<accession>A0A6G1SME8</accession>
<evidence type="ECO:0000313" key="7">
    <source>
        <dbReference type="EMBL" id="MDE49499.1"/>
    </source>
</evidence>
<name>A0A6G1SME8_9ACAR</name>
<dbReference type="InterPro" id="IPR040107">
    <property type="entry name" value="Snu23"/>
</dbReference>
<dbReference type="SUPFAM" id="SSF57667">
    <property type="entry name" value="beta-beta-alpha zinc fingers"/>
    <property type="match status" value="1"/>
</dbReference>
<dbReference type="Gene3D" id="3.30.160.60">
    <property type="entry name" value="Classic Zinc Finger"/>
    <property type="match status" value="1"/>
</dbReference>
<dbReference type="GO" id="GO:0008270">
    <property type="term" value="F:zinc ion binding"/>
    <property type="evidence" value="ECO:0007669"/>
    <property type="project" value="UniProtKB-KW"/>
</dbReference>
<dbReference type="PANTHER" id="PTHR45986">
    <property type="entry name" value="ZINC FINGER MATRIN-TYPE PROTEIN 2"/>
    <property type="match status" value="1"/>
</dbReference>
<dbReference type="SMART" id="SM00451">
    <property type="entry name" value="ZnF_U1"/>
    <property type="match status" value="1"/>
</dbReference>
<evidence type="ECO:0000256" key="5">
    <source>
        <dbReference type="SAM" id="MobiDB-lite"/>
    </source>
</evidence>
<dbReference type="GO" id="GO:0000398">
    <property type="term" value="P:mRNA splicing, via spliceosome"/>
    <property type="evidence" value="ECO:0007669"/>
    <property type="project" value="InterPro"/>
</dbReference>
<dbReference type="GO" id="GO:0003676">
    <property type="term" value="F:nucleic acid binding"/>
    <property type="evidence" value="ECO:0007669"/>
    <property type="project" value="InterPro"/>
</dbReference>
<dbReference type="Pfam" id="PF12171">
    <property type="entry name" value="zf-C2H2_jaz"/>
    <property type="match status" value="1"/>
</dbReference>
<evidence type="ECO:0000256" key="3">
    <source>
        <dbReference type="ARBA" id="ARBA00022833"/>
    </source>
</evidence>
<feature type="compositionally biased region" description="Acidic residues" evidence="5">
    <location>
        <begin position="89"/>
        <end position="123"/>
    </location>
</feature>
<proteinExistence type="predicted"/>
<dbReference type="AlphaFoldDB" id="A0A6G1SME8"/>
<gene>
    <name evidence="8" type="primary">Zmat2_1</name>
    <name evidence="7" type="synonym">Zmat2_0</name>
    <name evidence="7" type="ORF">g.6875</name>
    <name evidence="8" type="ORF">g.6877</name>
</gene>
<protein>
    <submittedName>
        <fullName evidence="8">Zinc finger matrin-type protein 2</fullName>
    </submittedName>
</protein>
<dbReference type="GO" id="GO:0005681">
    <property type="term" value="C:spliceosomal complex"/>
    <property type="evidence" value="ECO:0007669"/>
    <property type="project" value="InterPro"/>
</dbReference>
<dbReference type="EMBL" id="GGYP01004728">
    <property type="protein sequence ID" value="MDE49499.1"/>
    <property type="molecule type" value="Transcribed_RNA"/>
</dbReference>